<dbReference type="InterPro" id="IPR006566">
    <property type="entry name" value="FBD"/>
</dbReference>
<evidence type="ECO:0000313" key="2">
    <source>
        <dbReference type="EMBL" id="KAL1216205.1"/>
    </source>
</evidence>
<reference evidence="2 3" key="1">
    <citation type="submission" date="2024-04" db="EMBL/GenBank/DDBJ databases">
        <title>Genome assembly C_amara_ONT_v2.</title>
        <authorList>
            <person name="Yant L."/>
            <person name="Moore C."/>
            <person name="Slenker M."/>
        </authorList>
    </citation>
    <scope>NUCLEOTIDE SEQUENCE [LARGE SCALE GENOMIC DNA]</scope>
    <source>
        <tissue evidence="2">Leaf</tissue>
    </source>
</reference>
<evidence type="ECO:0000259" key="1">
    <source>
        <dbReference type="SMART" id="SM00579"/>
    </source>
</evidence>
<dbReference type="InterPro" id="IPR055294">
    <property type="entry name" value="FBL60-like"/>
</dbReference>
<dbReference type="PANTHER" id="PTHR31293:SF12">
    <property type="entry name" value="RNI-LIKE SUPERFAMILY PROTEIN"/>
    <property type="match status" value="1"/>
</dbReference>
<accession>A0ABD1BIP1</accession>
<dbReference type="PANTHER" id="PTHR31293">
    <property type="entry name" value="RNI-LIKE SUPERFAMILY PROTEIN"/>
    <property type="match status" value="1"/>
</dbReference>
<dbReference type="AlphaFoldDB" id="A0ABD1BIP1"/>
<dbReference type="EMBL" id="JBANAX010000271">
    <property type="protein sequence ID" value="KAL1216205.1"/>
    <property type="molecule type" value="Genomic_DNA"/>
</dbReference>
<feature type="domain" description="FBD" evidence="1">
    <location>
        <begin position="101"/>
        <end position="175"/>
    </location>
</feature>
<proteinExistence type="predicted"/>
<dbReference type="SMART" id="SM00579">
    <property type="entry name" value="FBD"/>
    <property type="match status" value="1"/>
</dbReference>
<keyword evidence="3" id="KW-1185">Reference proteome</keyword>
<dbReference type="SUPFAM" id="SSF52047">
    <property type="entry name" value="RNI-like"/>
    <property type="match status" value="1"/>
</dbReference>
<name>A0ABD1BIP1_CARAN</name>
<evidence type="ECO:0000313" key="3">
    <source>
        <dbReference type="Proteomes" id="UP001558713"/>
    </source>
</evidence>
<dbReference type="Proteomes" id="UP001558713">
    <property type="component" value="Unassembled WGS sequence"/>
</dbReference>
<gene>
    <name evidence="2" type="ORF">V5N11_018658</name>
</gene>
<comment type="caution">
    <text evidence="2">The sequence shown here is derived from an EMBL/GenBank/DDBJ whole genome shotgun (WGS) entry which is preliminary data.</text>
</comment>
<protein>
    <submittedName>
        <fullName evidence="2">F-box/LRR-repeat protein</fullName>
    </submittedName>
</protein>
<sequence length="177" mass="20589">MYYSEYYDFNLTNLIQGLRNVEILSSNVEDTIGMFYEFNEAVPLFDKLLHLSIRTNEEICWIGLEYLLENSPHLKHITIDGFLHYNALDPESVCDCLCDYSFLLLSPIEVLRINHFGGEYSGELVQIREMLKNLPSLVLLEVYVEPTTYDKKQKIMNDLLRLLPKDLSHCTVQVESS</sequence>
<organism evidence="2 3">
    <name type="scientific">Cardamine amara subsp. amara</name>
    <dbReference type="NCBI Taxonomy" id="228776"/>
    <lineage>
        <taxon>Eukaryota</taxon>
        <taxon>Viridiplantae</taxon>
        <taxon>Streptophyta</taxon>
        <taxon>Embryophyta</taxon>
        <taxon>Tracheophyta</taxon>
        <taxon>Spermatophyta</taxon>
        <taxon>Magnoliopsida</taxon>
        <taxon>eudicotyledons</taxon>
        <taxon>Gunneridae</taxon>
        <taxon>Pentapetalae</taxon>
        <taxon>rosids</taxon>
        <taxon>malvids</taxon>
        <taxon>Brassicales</taxon>
        <taxon>Brassicaceae</taxon>
        <taxon>Cardamineae</taxon>
        <taxon>Cardamine</taxon>
    </lineage>
</organism>